<dbReference type="SUPFAM" id="SSF56935">
    <property type="entry name" value="Porins"/>
    <property type="match status" value="1"/>
</dbReference>
<evidence type="ECO:0000256" key="9">
    <source>
        <dbReference type="SAM" id="SignalP"/>
    </source>
</evidence>
<evidence type="ECO:0000256" key="6">
    <source>
        <dbReference type="ARBA" id="ARBA00023136"/>
    </source>
</evidence>
<evidence type="ECO:0000256" key="4">
    <source>
        <dbReference type="ARBA" id="ARBA00022692"/>
    </source>
</evidence>
<gene>
    <name evidence="11" type="ORF">E4J94_13185</name>
</gene>
<dbReference type="OrthoDB" id="9764669at2"/>
<keyword evidence="11" id="KW-0675">Receptor</keyword>
<keyword evidence="2 8" id="KW-0813">Transport</keyword>
<evidence type="ECO:0000256" key="2">
    <source>
        <dbReference type="ARBA" id="ARBA00022448"/>
    </source>
</evidence>
<dbReference type="InterPro" id="IPR037066">
    <property type="entry name" value="Plug_dom_sf"/>
</dbReference>
<dbReference type="RefSeq" id="WP_135836263.1">
    <property type="nucleotide sequence ID" value="NZ_CAUQWU010000007.1"/>
</dbReference>
<name>A0A4Z1B8G0_9FLAO</name>
<dbReference type="Gene3D" id="2.170.130.10">
    <property type="entry name" value="TonB-dependent receptor, plug domain"/>
    <property type="match status" value="1"/>
</dbReference>
<dbReference type="GO" id="GO:0009279">
    <property type="term" value="C:cell outer membrane"/>
    <property type="evidence" value="ECO:0007669"/>
    <property type="project" value="UniProtKB-SubCell"/>
</dbReference>
<evidence type="ECO:0000313" key="12">
    <source>
        <dbReference type="Proteomes" id="UP000297998"/>
    </source>
</evidence>
<reference evidence="11 12" key="1">
    <citation type="submission" date="2019-03" db="EMBL/GenBank/DDBJ databases">
        <title>Empedobacter tilapiae sp. nov., isolated from an intestine of Nile tilapia Oreochromis niloticus.</title>
        <authorList>
            <person name="Kim Y.-O."/>
            <person name="Yoon J.-H."/>
        </authorList>
    </citation>
    <scope>NUCLEOTIDE SEQUENCE [LARGE SCALE GENOMIC DNA]</scope>
    <source>
        <strain evidence="11 12">MRS2</strain>
    </source>
</reference>
<keyword evidence="5 9" id="KW-0732">Signal</keyword>
<dbReference type="AlphaFoldDB" id="A0A4Z1B8G0"/>
<proteinExistence type="inferred from homology"/>
<dbReference type="InterPro" id="IPR012910">
    <property type="entry name" value="Plug_dom"/>
</dbReference>
<keyword evidence="7 8" id="KW-0998">Cell outer membrane</keyword>
<dbReference type="EMBL" id="SRPE01000009">
    <property type="protein sequence ID" value="TGN24594.1"/>
    <property type="molecule type" value="Genomic_DNA"/>
</dbReference>
<sequence length="713" mass="82811">MKRRFFLLSLLTTITLYAQEKDSISSQPTIDLEQTVISGQYNAQSVKKSIYEVKVISQEMIERQAGNTLADVLNQTLNMNIIPSSSTGKSTVKMFGLDAQYFKILVDNIPLINDEGLGNNTDLTQINLDEIQQIEIVEGAMGVEYGANSIAGVINIITKKGGRYKYDVSATLQEETIGDEYNWKNKGRHIQSLKIGHKFTDKIYGNLSFSRNDFQGFFDDRLGKYYPSNNGLRGYEWLPKEQNTAKALIQYKEENYRLFYKFEYFNEETKFFDPNPRMDKNVPTDTYDYYGDDRVYTTDRIYNHLNASGRYKDAINYDISISYQEQKRKLKTYNYEILKGIENDVEKFEYESRKVYYSKGMFSNFINKNEFFDFQFGYEIDQTKGFSSPAAREYRQTPIKRSLGTYDFFASSQIILNDKLSFRPGARVMFSEQFNTQYVMSLSSKYTFGKDWELRAIVGTSPRLPNYDEMYSYFVDVNHDVRGNENLNPEKGISAFLHLKKDLKFNDNFSIEQKVSLWKINLKDKIYMVIVENIPLKYQFRNIDRYDVQGITYLNQFNIGPFYGGFGFTLTGIKQDIDQIARVNTVKNKYFYTAEVNSNISYTLPKTKTILSVFYKYNGNEEQFVPINNPSNPTEQILVKGRKESFHWMDASIRQNFWDNRISLTIGSRNLFDVKRLNTTSSNDVAHSTGAASILYGYGRSYFAKLTFNLGIN</sequence>
<comment type="similarity">
    <text evidence="8">Belongs to the TonB-dependent receptor family.</text>
</comment>
<dbReference type="GO" id="GO:0044718">
    <property type="term" value="P:siderophore transmembrane transport"/>
    <property type="evidence" value="ECO:0007669"/>
    <property type="project" value="TreeGrafter"/>
</dbReference>
<feature type="chain" id="PRO_5021196262" evidence="9">
    <location>
        <begin position="19"/>
        <end position="713"/>
    </location>
</feature>
<dbReference type="PROSITE" id="PS52016">
    <property type="entry name" value="TONB_DEPENDENT_REC_3"/>
    <property type="match status" value="1"/>
</dbReference>
<evidence type="ECO:0000256" key="5">
    <source>
        <dbReference type="ARBA" id="ARBA00022729"/>
    </source>
</evidence>
<evidence type="ECO:0000256" key="3">
    <source>
        <dbReference type="ARBA" id="ARBA00022452"/>
    </source>
</evidence>
<keyword evidence="4 8" id="KW-0812">Transmembrane</keyword>
<dbReference type="Pfam" id="PF07715">
    <property type="entry name" value="Plug"/>
    <property type="match status" value="1"/>
</dbReference>
<dbReference type="Gene3D" id="2.40.170.20">
    <property type="entry name" value="TonB-dependent receptor, beta-barrel domain"/>
    <property type="match status" value="1"/>
</dbReference>
<comment type="caution">
    <text evidence="11">The sequence shown here is derived from an EMBL/GenBank/DDBJ whole genome shotgun (WGS) entry which is preliminary data.</text>
</comment>
<protein>
    <submittedName>
        <fullName evidence="11">TonB-dependent receptor</fullName>
    </submittedName>
</protein>
<organism evidence="11 12">
    <name type="scientific">Empedobacter tilapiae</name>
    <dbReference type="NCBI Taxonomy" id="2491114"/>
    <lineage>
        <taxon>Bacteria</taxon>
        <taxon>Pseudomonadati</taxon>
        <taxon>Bacteroidota</taxon>
        <taxon>Flavobacteriia</taxon>
        <taxon>Flavobacteriales</taxon>
        <taxon>Weeksellaceae</taxon>
        <taxon>Empedobacter</taxon>
    </lineage>
</organism>
<feature type="domain" description="TonB-dependent receptor plug" evidence="10">
    <location>
        <begin position="47"/>
        <end position="153"/>
    </location>
</feature>
<evidence type="ECO:0000259" key="10">
    <source>
        <dbReference type="Pfam" id="PF07715"/>
    </source>
</evidence>
<feature type="signal peptide" evidence="9">
    <location>
        <begin position="1"/>
        <end position="18"/>
    </location>
</feature>
<evidence type="ECO:0000256" key="8">
    <source>
        <dbReference type="PROSITE-ProRule" id="PRU01360"/>
    </source>
</evidence>
<dbReference type="Proteomes" id="UP000297998">
    <property type="component" value="Unassembled WGS sequence"/>
</dbReference>
<keyword evidence="6 8" id="KW-0472">Membrane</keyword>
<dbReference type="GO" id="GO:0015344">
    <property type="term" value="F:siderophore uptake transmembrane transporter activity"/>
    <property type="evidence" value="ECO:0007669"/>
    <property type="project" value="TreeGrafter"/>
</dbReference>
<evidence type="ECO:0000256" key="1">
    <source>
        <dbReference type="ARBA" id="ARBA00004571"/>
    </source>
</evidence>
<dbReference type="InterPro" id="IPR039426">
    <property type="entry name" value="TonB-dep_rcpt-like"/>
</dbReference>
<keyword evidence="12" id="KW-1185">Reference proteome</keyword>
<dbReference type="PANTHER" id="PTHR30069">
    <property type="entry name" value="TONB-DEPENDENT OUTER MEMBRANE RECEPTOR"/>
    <property type="match status" value="1"/>
</dbReference>
<keyword evidence="3 8" id="KW-1134">Transmembrane beta strand</keyword>
<evidence type="ECO:0000313" key="11">
    <source>
        <dbReference type="EMBL" id="TGN24594.1"/>
    </source>
</evidence>
<dbReference type="PANTHER" id="PTHR30069:SF29">
    <property type="entry name" value="HEMOGLOBIN AND HEMOGLOBIN-HAPTOGLOBIN-BINDING PROTEIN 1-RELATED"/>
    <property type="match status" value="1"/>
</dbReference>
<evidence type="ECO:0000256" key="7">
    <source>
        <dbReference type="ARBA" id="ARBA00023237"/>
    </source>
</evidence>
<comment type="subcellular location">
    <subcellularLocation>
        <location evidence="1 8">Cell outer membrane</location>
        <topology evidence="1 8">Multi-pass membrane protein</topology>
    </subcellularLocation>
</comment>
<dbReference type="InterPro" id="IPR036942">
    <property type="entry name" value="Beta-barrel_TonB_sf"/>
</dbReference>
<accession>A0A4Z1B8G0</accession>